<gene>
    <name evidence="2" type="ORF">OIH86_22295</name>
</gene>
<organism evidence="2 3">
    <name type="scientific">Metabacillus halosaccharovorans</name>
    <dbReference type="NCBI Taxonomy" id="930124"/>
    <lineage>
        <taxon>Bacteria</taxon>
        <taxon>Bacillati</taxon>
        <taxon>Bacillota</taxon>
        <taxon>Bacilli</taxon>
        <taxon>Bacillales</taxon>
        <taxon>Bacillaceae</taxon>
        <taxon>Metabacillus</taxon>
    </lineage>
</organism>
<dbReference type="EMBL" id="JAOYEY010000050">
    <property type="protein sequence ID" value="MCV9888386.1"/>
    <property type="molecule type" value="Genomic_DNA"/>
</dbReference>
<keyword evidence="3" id="KW-1185">Reference proteome</keyword>
<feature type="domain" description="YpoC-like" evidence="1">
    <location>
        <begin position="65"/>
        <end position="176"/>
    </location>
</feature>
<sequence>MQNSNELWEIPAPFRNPLFYPDKNSFQQQDISVISQVISHEPFYFDMLYALKETLECNPWENPKDFVSIILAEWKQLKGNAREIYKQKERSNKSERLLVHCVSLFIACLFWLNRSPVLGLRPSDMELDDFYRKPVNCKERLLFIMSKPTQYHAFIQLEQLFNECEKIYAKAIALKQI</sequence>
<proteinExistence type="predicted"/>
<dbReference type="Proteomes" id="UP001526147">
    <property type="component" value="Unassembled WGS sequence"/>
</dbReference>
<protein>
    <recommendedName>
        <fullName evidence="1">YpoC-like domain-containing protein</fullName>
    </recommendedName>
</protein>
<name>A0ABT3DMU5_9BACI</name>
<evidence type="ECO:0000259" key="1">
    <source>
        <dbReference type="Pfam" id="PF21747"/>
    </source>
</evidence>
<accession>A0ABT3DMU5</accession>
<dbReference type="Pfam" id="PF21747">
    <property type="entry name" value="YpoC"/>
    <property type="match status" value="1"/>
</dbReference>
<evidence type="ECO:0000313" key="2">
    <source>
        <dbReference type="EMBL" id="MCV9888386.1"/>
    </source>
</evidence>
<reference evidence="2 3" key="1">
    <citation type="submission" date="2022-10" db="EMBL/GenBank/DDBJ databases">
        <title>Draft genome assembly of moderately radiation resistant bacterium Metabacillus halosaccharovorans.</title>
        <authorList>
            <person name="Pal S."/>
            <person name="Gopinathan A."/>
        </authorList>
    </citation>
    <scope>NUCLEOTIDE SEQUENCE [LARGE SCALE GENOMIC DNA]</scope>
    <source>
        <strain evidence="2 3">VITHBRA001</strain>
    </source>
</reference>
<dbReference type="InterPro" id="IPR048427">
    <property type="entry name" value="YpoC"/>
</dbReference>
<dbReference type="RefSeq" id="WP_264144489.1">
    <property type="nucleotide sequence ID" value="NZ_JAOYEY010000050.1"/>
</dbReference>
<comment type="caution">
    <text evidence="2">The sequence shown here is derived from an EMBL/GenBank/DDBJ whole genome shotgun (WGS) entry which is preliminary data.</text>
</comment>
<evidence type="ECO:0000313" key="3">
    <source>
        <dbReference type="Proteomes" id="UP001526147"/>
    </source>
</evidence>